<feature type="domain" description="Histidine kinase" evidence="13">
    <location>
        <begin position="331"/>
        <end position="543"/>
    </location>
</feature>
<sequence>MTDGAHPRDPGTGPPGPHDITVPLTRPGRDTVPLDPATDPDPASAPEPGDGPAPDDRPAGDAPEPAVRGRVPARVRIMVWVVLLMAGVLALVNIVTWQALRTDVDTRIDRALTQEVGEARDFAAIGIDPATRRAFTDVDGLLRAHLSGQHPDRSEILFGHVDSAPGADVPTGRVRQGQEPLFDASADPGVRAAILDSPQARGEADTPRGPLRWEKLRVDPPEGSANPGGWFVIGYFVDADVDEVNDTVRTLVLVSLAGLALTGGAAWWVAGRILAPIRLVRQTAAQITEEDLTRRIDVPGNDDVAALAEQFNLMLDRLEDAFSAQRRFVDDASHELRTPITIVRGHLELMGDDPEERREVVRLVTDELDRMARIVEDLLLLAKAQRPDFLRPERVPLAELTSDVDAKVRALGDRAWRLDAIGEGDVHVDPQRVTQAMVQLASNAVRHTAPGDVIAIGSGMAADGHTASFWVADSGPGIAPEDRERIFERFSRGSGAGGPGDRAGAGLGLAIVRAITDAHHGTVSVRSAPGEGAEFVLTFPTDARSAQQ</sequence>
<evidence type="ECO:0000256" key="2">
    <source>
        <dbReference type="ARBA" id="ARBA00004236"/>
    </source>
</evidence>
<dbReference type="InterPro" id="IPR036890">
    <property type="entry name" value="HATPase_C_sf"/>
</dbReference>
<evidence type="ECO:0000313" key="16">
    <source>
        <dbReference type="Proteomes" id="UP001595923"/>
    </source>
</evidence>
<evidence type="ECO:0000256" key="12">
    <source>
        <dbReference type="SAM" id="Phobius"/>
    </source>
</evidence>
<dbReference type="EMBL" id="JBHSFQ010000009">
    <property type="protein sequence ID" value="MFC4562522.1"/>
    <property type="molecule type" value="Genomic_DNA"/>
</dbReference>
<dbReference type="CDD" id="cd00075">
    <property type="entry name" value="HATPase"/>
    <property type="match status" value="1"/>
</dbReference>
<evidence type="ECO:0000256" key="10">
    <source>
        <dbReference type="ARBA" id="ARBA00023136"/>
    </source>
</evidence>
<organism evidence="15 16">
    <name type="scientific">Nocardiopsis mangrovi</name>
    <dbReference type="NCBI Taxonomy" id="1179818"/>
    <lineage>
        <taxon>Bacteria</taxon>
        <taxon>Bacillati</taxon>
        <taxon>Actinomycetota</taxon>
        <taxon>Actinomycetes</taxon>
        <taxon>Streptosporangiales</taxon>
        <taxon>Nocardiopsidaceae</taxon>
        <taxon>Nocardiopsis</taxon>
    </lineage>
</organism>
<dbReference type="CDD" id="cd06225">
    <property type="entry name" value="HAMP"/>
    <property type="match status" value="1"/>
</dbReference>
<dbReference type="InterPro" id="IPR003661">
    <property type="entry name" value="HisK_dim/P_dom"/>
</dbReference>
<evidence type="ECO:0000256" key="1">
    <source>
        <dbReference type="ARBA" id="ARBA00000085"/>
    </source>
</evidence>
<feature type="compositionally biased region" description="Low complexity" evidence="11">
    <location>
        <begin position="33"/>
        <end position="42"/>
    </location>
</feature>
<dbReference type="InterPro" id="IPR004358">
    <property type="entry name" value="Sig_transdc_His_kin-like_C"/>
</dbReference>
<feature type="transmembrane region" description="Helical" evidence="12">
    <location>
        <begin position="77"/>
        <end position="100"/>
    </location>
</feature>
<dbReference type="Gene3D" id="3.30.565.10">
    <property type="entry name" value="Histidine kinase-like ATPase, C-terminal domain"/>
    <property type="match status" value="1"/>
</dbReference>
<evidence type="ECO:0000256" key="4">
    <source>
        <dbReference type="ARBA" id="ARBA00022553"/>
    </source>
</evidence>
<evidence type="ECO:0000256" key="8">
    <source>
        <dbReference type="ARBA" id="ARBA00022989"/>
    </source>
</evidence>
<comment type="subcellular location">
    <subcellularLocation>
        <location evidence="2">Cell membrane</location>
    </subcellularLocation>
</comment>
<evidence type="ECO:0000256" key="6">
    <source>
        <dbReference type="ARBA" id="ARBA00022692"/>
    </source>
</evidence>
<dbReference type="Pfam" id="PF00512">
    <property type="entry name" value="HisKA"/>
    <property type="match status" value="1"/>
</dbReference>
<dbReference type="SMART" id="SM00388">
    <property type="entry name" value="HisKA"/>
    <property type="match status" value="1"/>
</dbReference>
<keyword evidence="8 12" id="KW-1133">Transmembrane helix</keyword>
<dbReference type="RefSeq" id="WP_378573827.1">
    <property type="nucleotide sequence ID" value="NZ_JBHSFQ010000009.1"/>
</dbReference>
<dbReference type="PANTHER" id="PTHR45436:SF5">
    <property type="entry name" value="SENSOR HISTIDINE KINASE TRCS"/>
    <property type="match status" value="1"/>
</dbReference>
<evidence type="ECO:0000256" key="7">
    <source>
        <dbReference type="ARBA" id="ARBA00022777"/>
    </source>
</evidence>
<evidence type="ECO:0000256" key="11">
    <source>
        <dbReference type="SAM" id="MobiDB-lite"/>
    </source>
</evidence>
<evidence type="ECO:0000259" key="14">
    <source>
        <dbReference type="PROSITE" id="PS50885"/>
    </source>
</evidence>
<comment type="catalytic activity">
    <reaction evidence="1">
        <text>ATP + protein L-histidine = ADP + protein N-phospho-L-histidine.</text>
        <dbReference type="EC" id="2.7.13.3"/>
    </reaction>
</comment>
<dbReference type="InterPro" id="IPR005467">
    <property type="entry name" value="His_kinase_dom"/>
</dbReference>
<keyword evidence="5" id="KW-0808">Transferase</keyword>
<dbReference type="SUPFAM" id="SSF55874">
    <property type="entry name" value="ATPase domain of HSP90 chaperone/DNA topoisomerase II/histidine kinase"/>
    <property type="match status" value="1"/>
</dbReference>
<feature type="domain" description="HAMP" evidence="14">
    <location>
        <begin position="271"/>
        <end position="323"/>
    </location>
</feature>
<dbReference type="SMART" id="SM00387">
    <property type="entry name" value="HATPase_c"/>
    <property type="match status" value="1"/>
</dbReference>
<dbReference type="GO" id="GO:0005524">
    <property type="term" value="F:ATP binding"/>
    <property type="evidence" value="ECO:0007669"/>
    <property type="project" value="UniProtKB-KW"/>
</dbReference>
<dbReference type="PROSITE" id="PS50109">
    <property type="entry name" value="HIS_KIN"/>
    <property type="match status" value="1"/>
</dbReference>
<comment type="caution">
    <text evidence="15">The sequence shown here is derived from an EMBL/GenBank/DDBJ whole genome shotgun (WGS) entry which is preliminary data.</text>
</comment>
<keyword evidence="16" id="KW-1185">Reference proteome</keyword>
<dbReference type="Pfam" id="PF00672">
    <property type="entry name" value="HAMP"/>
    <property type="match status" value="1"/>
</dbReference>
<keyword evidence="6 12" id="KW-0812">Transmembrane</keyword>
<keyword evidence="7" id="KW-0418">Kinase</keyword>
<keyword evidence="15" id="KW-0547">Nucleotide-binding</keyword>
<proteinExistence type="predicted"/>
<dbReference type="PRINTS" id="PR00344">
    <property type="entry name" value="BCTRLSENSOR"/>
</dbReference>
<evidence type="ECO:0000256" key="3">
    <source>
        <dbReference type="ARBA" id="ARBA00012438"/>
    </source>
</evidence>
<dbReference type="Proteomes" id="UP001595923">
    <property type="component" value="Unassembled WGS sequence"/>
</dbReference>
<dbReference type="InterPro" id="IPR003660">
    <property type="entry name" value="HAMP_dom"/>
</dbReference>
<evidence type="ECO:0000313" key="15">
    <source>
        <dbReference type="EMBL" id="MFC4562522.1"/>
    </source>
</evidence>
<dbReference type="Gene3D" id="6.10.340.10">
    <property type="match status" value="1"/>
</dbReference>
<dbReference type="SUPFAM" id="SSF47384">
    <property type="entry name" value="Homodimeric domain of signal transducing histidine kinase"/>
    <property type="match status" value="1"/>
</dbReference>
<dbReference type="SMART" id="SM00304">
    <property type="entry name" value="HAMP"/>
    <property type="match status" value="1"/>
</dbReference>
<dbReference type="PROSITE" id="PS50885">
    <property type="entry name" value="HAMP"/>
    <property type="match status" value="1"/>
</dbReference>
<dbReference type="InterPro" id="IPR003594">
    <property type="entry name" value="HATPase_dom"/>
</dbReference>
<dbReference type="Pfam" id="PF02518">
    <property type="entry name" value="HATPase_c"/>
    <property type="match status" value="1"/>
</dbReference>
<reference evidence="16" key="1">
    <citation type="journal article" date="2019" name="Int. J. Syst. Evol. Microbiol.">
        <title>The Global Catalogue of Microorganisms (GCM) 10K type strain sequencing project: providing services to taxonomists for standard genome sequencing and annotation.</title>
        <authorList>
            <consortium name="The Broad Institute Genomics Platform"/>
            <consortium name="The Broad Institute Genome Sequencing Center for Infectious Disease"/>
            <person name="Wu L."/>
            <person name="Ma J."/>
        </authorList>
    </citation>
    <scope>NUCLEOTIDE SEQUENCE [LARGE SCALE GENOMIC DNA]</scope>
    <source>
        <strain evidence="16">XZYJ18</strain>
    </source>
</reference>
<dbReference type="PANTHER" id="PTHR45436">
    <property type="entry name" value="SENSOR HISTIDINE KINASE YKOH"/>
    <property type="match status" value="1"/>
</dbReference>
<dbReference type="InterPro" id="IPR036097">
    <property type="entry name" value="HisK_dim/P_sf"/>
</dbReference>
<keyword evidence="15" id="KW-0067">ATP-binding</keyword>
<dbReference type="EC" id="2.7.13.3" evidence="3"/>
<dbReference type="InterPro" id="IPR050428">
    <property type="entry name" value="TCS_sensor_his_kinase"/>
</dbReference>
<feature type="region of interest" description="Disordered" evidence="11">
    <location>
        <begin position="1"/>
        <end position="66"/>
    </location>
</feature>
<evidence type="ECO:0000256" key="9">
    <source>
        <dbReference type="ARBA" id="ARBA00023012"/>
    </source>
</evidence>
<keyword evidence="9" id="KW-0902">Two-component regulatory system</keyword>
<dbReference type="CDD" id="cd00082">
    <property type="entry name" value="HisKA"/>
    <property type="match status" value="1"/>
</dbReference>
<dbReference type="Gene3D" id="1.10.287.130">
    <property type="match status" value="1"/>
</dbReference>
<protein>
    <recommendedName>
        <fullName evidence="3">histidine kinase</fullName>
        <ecNumber evidence="3">2.7.13.3</ecNumber>
    </recommendedName>
</protein>
<evidence type="ECO:0000259" key="13">
    <source>
        <dbReference type="PROSITE" id="PS50109"/>
    </source>
</evidence>
<dbReference type="SUPFAM" id="SSF158472">
    <property type="entry name" value="HAMP domain-like"/>
    <property type="match status" value="1"/>
</dbReference>
<evidence type="ECO:0000256" key="5">
    <source>
        <dbReference type="ARBA" id="ARBA00022679"/>
    </source>
</evidence>
<accession>A0ABV9DUY0</accession>
<gene>
    <name evidence="15" type="ORF">ACFO4E_11720</name>
</gene>
<keyword evidence="10 12" id="KW-0472">Membrane</keyword>
<name>A0ABV9DUY0_9ACTN</name>
<keyword evidence="4" id="KW-0597">Phosphoprotein</keyword>